<evidence type="ECO:0000313" key="4">
    <source>
        <dbReference type="Proteomes" id="UP000184076"/>
    </source>
</evidence>
<dbReference type="STRING" id="1121391.SAMN02745206_00906"/>
<proteinExistence type="predicted"/>
<accession>A0A1M4WMJ3</accession>
<protein>
    <recommendedName>
        <fullName evidence="2">Contractile injection system tube protein N-terminal domain-containing protein</fullName>
    </recommendedName>
</protein>
<organism evidence="3 4">
    <name type="scientific">Desulfacinum infernum DSM 9756</name>
    <dbReference type="NCBI Taxonomy" id="1121391"/>
    <lineage>
        <taxon>Bacteria</taxon>
        <taxon>Pseudomonadati</taxon>
        <taxon>Thermodesulfobacteriota</taxon>
        <taxon>Syntrophobacteria</taxon>
        <taxon>Syntrophobacterales</taxon>
        <taxon>Syntrophobacteraceae</taxon>
        <taxon>Desulfacinum</taxon>
    </lineage>
</organism>
<dbReference type="RefSeq" id="WP_073037365.1">
    <property type="nucleotide sequence ID" value="NZ_FQVB01000007.1"/>
</dbReference>
<feature type="compositionally biased region" description="Basic and acidic residues" evidence="1">
    <location>
        <begin position="15"/>
        <end position="26"/>
    </location>
</feature>
<dbReference type="Pfam" id="PF19266">
    <property type="entry name" value="CIS_tube"/>
    <property type="match status" value="1"/>
</dbReference>
<name>A0A1M4WMJ3_9BACT</name>
<dbReference type="AlphaFoldDB" id="A0A1M4WMJ3"/>
<evidence type="ECO:0000259" key="2">
    <source>
        <dbReference type="Pfam" id="PF19266"/>
    </source>
</evidence>
<feature type="domain" description="Contractile injection system tube protein N-terminal" evidence="2">
    <location>
        <begin position="19"/>
        <end position="156"/>
    </location>
</feature>
<evidence type="ECO:0000256" key="1">
    <source>
        <dbReference type="SAM" id="MobiDB-lite"/>
    </source>
</evidence>
<reference evidence="4" key="1">
    <citation type="submission" date="2016-11" db="EMBL/GenBank/DDBJ databases">
        <authorList>
            <person name="Varghese N."/>
            <person name="Submissions S."/>
        </authorList>
    </citation>
    <scope>NUCLEOTIDE SEQUENCE [LARGE SCALE GENOMIC DNA]</scope>
    <source>
        <strain evidence="4">DSM 9756</strain>
    </source>
</reference>
<dbReference type="EMBL" id="FQVB01000007">
    <property type="protein sequence ID" value="SHE82438.1"/>
    <property type="molecule type" value="Genomic_DNA"/>
</dbReference>
<dbReference type="Proteomes" id="UP000184076">
    <property type="component" value="Unassembled WGS sequence"/>
</dbReference>
<evidence type="ECO:0000313" key="3">
    <source>
        <dbReference type="EMBL" id="SHE82438.1"/>
    </source>
</evidence>
<gene>
    <name evidence="3" type="ORF">SAMN02745206_00906</name>
</gene>
<keyword evidence="4" id="KW-1185">Reference proteome</keyword>
<sequence>MPEPTKAFLTPLTDEDGRNLSEQDRESRRVEVHFNPESLQITLTNRVQQGRGAQAAQHVTDATAQLTVDLVFDTTLVGTDVREDTQRIGRMMDPVLNRGARRARDRNRKIPAVVVFEWGTVKFTGYISSYKETLDFFSPEGIPLRSAVNLTIHQQERVFEEGEVSAEERDALRERTQATLMDLGPEESLTQSAARAGDPRAAKELAQANNLDSLRRPGVGTVAVSAGMRLQVGFSAGTRAGAEAGFGMGGKVRATAGAGFRADVGAGASLKDRIRFEEE</sequence>
<feature type="region of interest" description="Disordered" evidence="1">
    <location>
        <begin position="1"/>
        <end position="26"/>
    </location>
</feature>
<dbReference type="InterPro" id="IPR045361">
    <property type="entry name" value="CIS_tube_prot_N"/>
</dbReference>
<dbReference type="OrthoDB" id="5526765at2"/>